<dbReference type="SUPFAM" id="SSF57850">
    <property type="entry name" value="RING/U-box"/>
    <property type="match status" value="1"/>
</dbReference>
<keyword evidence="4 8" id="KW-0863">Zinc-finger</keyword>
<dbReference type="GeneID" id="110084068"/>
<organism evidence="12 13">
    <name type="scientific">Pogona vitticeps</name>
    <name type="common">central bearded dragon</name>
    <dbReference type="NCBI Taxonomy" id="103695"/>
    <lineage>
        <taxon>Eukaryota</taxon>
        <taxon>Metazoa</taxon>
        <taxon>Chordata</taxon>
        <taxon>Craniata</taxon>
        <taxon>Vertebrata</taxon>
        <taxon>Euteleostomi</taxon>
        <taxon>Lepidosauria</taxon>
        <taxon>Squamata</taxon>
        <taxon>Bifurcata</taxon>
        <taxon>Unidentata</taxon>
        <taxon>Episquamata</taxon>
        <taxon>Toxicofera</taxon>
        <taxon>Iguania</taxon>
        <taxon>Acrodonta</taxon>
        <taxon>Agamidae</taxon>
        <taxon>Amphibolurinae</taxon>
        <taxon>Pogona</taxon>
    </lineage>
</organism>
<dbReference type="InterPro" id="IPR001841">
    <property type="entry name" value="Znf_RING"/>
</dbReference>
<evidence type="ECO:0000313" key="13">
    <source>
        <dbReference type="RefSeq" id="XP_020658777.2"/>
    </source>
</evidence>
<keyword evidence="3" id="KW-0479">Metal-binding</keyword>
<feature type="domain" description="RING-type" evidence="11">
    <location>
        <begin position="252"/>
        <end position="293"/>
    </location>
</feature>
<evidence type="ECO:0000313" key="12">
    <source>
        <dbReference type="Proteomes" id="UP001652642"/>
    </source>
</evidence>
<dbReference type="OrthoDB" id="5357315at2759"/>
<evidence type="ECO:0000256" key="2">
    <source>
        <dbReference type="ARBA" id="ARBA00022692"/>
    </source>
</evidence>
<dbReference type="InterPro" id="IPR013083">
    <property type="entry name" value="Znf_RING/FYVE/PHD"/>
</dbReference>
<accession>A0A6J0UDS8</accession>
<keyword evidence="5" id="KW-0862">Zinc</keyword>
<feature type="transmembrane region" description="Helical" evidence="10">
    <location>
        <begin position="12"/>
        <end position="37"/>
    </location>
</feature>
<evidence type="ECO:0000256" key="10">
    <source>
        <dbReference type="SAM" id="Phobius"/>
    </source>
</evidence>
<evidence type="ECO:0000259" key="11">
    <source>
        <dbReference type="PROSITE" id="PS50089"/>
    </source>
</evidence>
<evidence type="ECO:0000256" key="7">
    <source>
        <dbReference type="ARBA" id="ARBA00023136"/>
    </source>
</evidence>
<dbReference type="Gene3D" id="3.30.40.10">
    <property type="entry name" value="Zinc/RING finger domain, C3HC4 (zinc finger)"/>
    <property type="match status" value="1"/>
</dbReference>
<dbReference type="PANTHER" id="PTHR46539">
    <property type="entry name" value="E3 UBIQUITIN-PROTEIN LIGASE ATL42"/>
    <property type="match status" value="1"/>
</dbReference>
<feature type="transmembrane region" description="Helical" evidence="10">
    <location>
        <begin position="187"/>
        <end position="207"/>
    </location>
</feature>
<evidence type="ECO:0000256" key="8">
    <source>
        <dbReference type="PROSITE-ProRule" id="PRU00175"/>
    </source>
</evidence>
<dbReference type="SUPFAM" id="SSF52025">
    <property type="entry name" value="PA domain"/>
    <property type="match status" value="1"/>
</dbReference>
<evidence type="ECO:0000256" key="1">
    <source>
        <dbReference type="ARBA" id="ARBA00004167"/>
    </source>
</evidence>
<feature type="region of interest" description="Disordered" evidence="9">
    <location>
        <begin position="329"/>
        <end position="349"/>
    </location>
</feature>
<dbReference type="RefSeq" id="XP_020658777.2">
    <property type="nucleotide sequence ID" value="XM_020803118.2"/>
</dbReference>
<evidence type="ECO:0000256" key="5">
    <source>
        <dbReference type="ARBA" id="ARBA00022833"/>
    </source>
</evidence>
<dbReference type="GO" id="GO:0008270">
    <property type="term" value="F:zinc ion binding"/>
    <property type="evidence" value="ECO:0007669"/>
    <property type="project" value="UniProtKB-KW"/>
</dbReference>
<protein>
    <submittedName>
        <fullName evidence="13">RING finger protein 148</fullName>
    </submittedName>
</protein>
<keyword evidence="7 10" id="KW-0472">Membrane</keyword>
<dbReference type="SMART" id="SM00184">
    <property type="entry name" value="RING"/>
    <property type="match status" value="1"/>
</dbReference>
<evidence type="ECO:0000256" key="4">
    <source>
        <dbReference type="ARBA" id="ARBA00022771"/>
    </source>
</evidence>
<evidence type="ECO:0000256" key="9">
    <source>
        <dbReference type="SAM" id="MobiDB-lite"/>
    </source>
</evidence>
<dbReference type="KEGG" id="pvt:110084068"/>
<dbReference type="CDD" id="cd02122">
    <property type="entry name" value="PA_GRAIL_like"/>
    <property type="match status" value="1"/>
</dbReference>
<gene>
    <name evidence="13" type="primary">RNF148</name>
</gene>
<dbReference type="Gene3D" id="3.50.30.30">
    <property type="match status" value="1"/>
</dbReference>
<name>A0A6J0UDS8_9SAUR</name>
<evidence type="ECO:0000256" key="6">
    <source>
        <dbReference type="ARBA" id="ARBA00022989"/>
    </source>
</evidence>
<proteinExistence type="predicted"/>
<keyword evidence="2 10" id="KW-0812">Transmembrane</keyword>
<dbReference type="AlphaFoldDB" id="A0A6J0UDS8"/>
<comment type="subcellular location">
    <subcellularLocation>
        <location evidence="1">Membrane</location>
        <topology evidence="1">Single-pass membrane protein</topology>
    </subcellularLocation>
</comment>
<dbReference type="PANTHER" id="PTHR46539:SF27">
    <property type="entry name" value="RING FINGER PROTEIN 128"/>
    <property type="match status" value="1"/>
</dbReference>
<keyword evidence="12" id="KW-1185">Reference proteome</keyword>
<dbReference type="Proteomes" id="UP001652642">
    <property type="component" value="Chromosome 5"/>
</dbReference>
<dbReference type="InterPro" id="IPR046450">
    <property type="entry name" value="PA_dom_sf"/>
</dbReference>
<keyword evidence="6 10" id="KW-1133">Transmembrane helix</keyword>
<dbReference type="CTD" id="378925"/>
<dbReference type="InterPro" id="IPR003137">
    <property type="entry name" value="PA_domain"/>
</dbReference>
<evidence type="ECO:0000256" key="3">
    <source>
        <dbReference type="ARBA" id="ARBA00022723"/>
    </source>
</evidence>
<dbReference type="Pfam" id="PF02225">
    <property type="entry name" value="PA"/>
    <property type="match status" value="1"/>
</dbReference>
<sequence>MDLHGVANGRRRLASFCFMHFGIYLVCSSCADAFWVAELNISFWLGNQAVWEITENGMFAKASPLKKVSGVVVPPEGLYQNACNSETTFNKPPNGKSWIALIMRGQCPFTKKIKVAAEKGAAGVIIYNYPGTGNNIFPMFNFGAEDIVAVMISHLKGMDLLHLIHSGIDVMITIEVGKHYYPWLTHYMGTLLVFGLVAVAYCTFYCAGRLRRTRNPAPRRRQLVDINKAINHLELRTLKENDKEVGSNGENCVVCLEMYKPKDIARVLHCRHLFHQTCVDPWLSKHQTCPVCKWNILGAMEGVATETEPLVAAQIPNEASSMIRSPNEGNYGAAHVGMQKGPKAESRGE</sequence>
<reference evidence="13" key="1">
    <citation type="submission" date="2025-08" db="UniProtKB">
        <authorList>
            <consortium name="RefSeq"/>
        </authorList>
    </citation>
    <scope>IDENTIFICATION</scope>
</reference>
<dbReference type="InParanoid" id="A0A6J0UDS8"/>
<dbReference type="GO" id="GO:0016020">
    <property type="term" value="C:membrane"/>
    <property type="evidence" value="ECO:0007669"/>
    <property type="project" value="UniProtKB-SubCell"/>
</dbReference>
<dbReference type="Pfam" id="PF13639">
    <property type="entry name" value="zf-RING_2"/>
    <property type="match status" value="1"/>
</dbReference>
<dbReference type="PROSITE" id="PS50089">
    <property type="entry name" value="ZF_RING_2"/>
    <property type="match status" value="1"/>
</dbReference>